<evidence type="ECO:0000256" key="1">
    <source>
        <dbReference type="ARBA" id="ARBA00004651"/>
    </source>
</evidence>
<dbReference type="PANTHER" id="PTHR33406:SF6">
    <property type="entry name" value="MEMBRANE PROTEIN YDGH-RELATED"/>
    <property type="match status" value="1"/>
</dbReference>
<dbReference type="InterPro" id="IPR050545">
    <property type="entry name" value="Mycobact_MmpL"/>
</dbReference>
<evidence type="ECO:0000259" key="8">
    <source>
        <dbReference type="Pfam" id="PF03176"/>
    </source>
</evidence>
<evidence type="ECO:0000256" key="5">
    <source>
        <dbReference type="ARBA" id="ARBA00022989"/>
    </source>
</evidence>
<dbReference type="Proteomes" id="UP000192284">
    <property type="component" value="Unassembled WGS sequence"/>
</dbReference>
<dbReference type="InterPro" id="IPR004707">
    <property type="entry name" value="MmpL_fam"/>
</dbReference>
<feature type="transmembrane region" description="Helical" evidence="7">
    <location>
        <begin position="792"/>
        <end position="814"/>
    </location>
</feature>
<dbReference type="OrthoDB" id="2365435at2"/>
<feature type="domain" description="Membrane transport protein MMPL" evidence="8">
    <location>
        <begin position="610"/>
        <end position="942"/>
    </location>
</feature>
<proteinExistence type="inferred from homology"/>
<evidence type="ECO:0000256" key="3">
    <source>
        <dbReference type="ARBA" id="ARBA00022475"/>
    </source>
</evidence>
<feature type="transmembrane region" description="Helical" evidence="7">
    <location>
        <begin position="254"/>
        <end position="277"/>
    </location>
</feature>
<accession>A0A1X0A2M4</accession>
<dbReference type="AlphaFoldDB" id="A0A1X0A2M4"/>
<feature type="transmembrane region" description="Helical" evidence="7">
    <location>
        <begin position="767"/>
        <end position="785"/>
    </location>
</feature>
<feature type="transmembrane region" description="Helical" evidence="7">
    <location>
        <begin position="868"/>
        <end position="889"/>
    </location>
</feature>
<keyword evidence="3" id="KW-1003">Cell membrane</keyword>
<reference evidence="9 10" key="1">
    <citation type="submission" date="2017-02" db="EMBL/GenBank/DDBJ databases">
        <title>The new phylogeny of genus Mycobacterium.</title>
        <authorList>
            <person name="Tortoli E."/>
            <person name="Trovato A."/>
            <person name="Cirillo D.M."/>
        </authorList>
    </citation>
    <scope>NUCLEOTIDE SEQUENCE [LARGE SCALE GENOMIC DNA]</scope>
    <source>
        <strain evidence="9 10">DSM 45057</strain>
    </source>
</reference>
<feature type="transmembrane region" description="Helical" evidence="7">
    <location>
        <begin position="333"/>
        <end position="359"/>
    </location>
</feature>
<feature type="transmembrane region" description="Helical" evidence="7">
    <location>
        <begin position="222"/>
        <end position="248"/>
    </location>
</feature>
<evidence type="ECO:0000313" key="10">
    <source>
        <dbReference type="Proteomes" id="UP000192284"/>
    </source>
</evidence>
<keyword evidence="10" id="KW-1185">Reference proteome</keyword>
<feature type="transmembrane region" description="Helical" evidence="7">
    <location>
        <begin position="20"/>
        <end position="42"/>
    </location>
</feature>
<dbReference type="NCBIfam" id="TIGR00833">
    <property type="entry name" value="actII"/>
    <property type="match status" value="1"/>
</dbReference>
<keyword evidence="4 7" id="KW-0812">Transmembrane</keyword>
<organism evidence="9 10">
    <name type="scientific">Mycobacterium angelicum</name>
    <dbReference type="NCBI Taxonomy" id="470074"/>
    <lineage>
        <taxon>Bacteria</taxon>
        <taxon>Bacillati</taxon>
        <taxon>Actinomycetota</taxon>
        <taxon>Actinomycetes</taxon>
        <taxon>Mycobacteriales</taxon>
        <taxon>Mycobacteriaceae</taxon>
        <taxon>Mycobacterium</taxon>
    </lineage>
</organism>
<evidence type="ECO:0000256" key="2">
    <source>
        <dbReference type="ARBA" id="ARBA00010157"/>
    </source>
</evidence>
<sequence>MRDRKSARANTRDWPIARFIHRWSLPVVLVWVALTIGANLLAPQLQTVAEEHSAALSPNDAPSLIAMKRIGKDFQQFDSDNTAMVVLEGKDKLGDDAHRFYDALIAALSGDRTHVEHIDNFWGDRLTAAGSQSADGKAAYAQLYLAGGQGTARAHESVAAVAHIVASVVAPPGIKAYVTGPGALDADQDTSGNRSLERLTAVTVVVIAIVLLIAYRSLSTVVVMLLTVGIELLAARGVVATLAVHNIIGLSTFAINVLTTLTIAASTDYIIFLIGRYQEARSAGHDRNLAYYIMFRGTSHVVLGSGLTVAGAIYCLSLTRLPYFQTLGAPCSIGLLVVILASLTLAPAIIALGGGFGVFEPKHTATTRHWRRIGTMVVRWPGPVLIGTALISLIGLLALPKYQTSYNERHYLPQSAPSNIGYLASDRHFPAARMEPEVLMIEADHDLRNPTDMMLLDRIAKGVFHLPGIARVQGITRPLGSPIDHSSIPFQLNMQSAMTIENVDYLKKRIGDMYSMIDELQHMIDITTRQQEVVRDLTDATHVMDAHTRQMRANTDELRDQLAEFDDTWRPIRSYFYWEHHCFDIPVCWSLRSLFDAVDGVDKLAEDVGHLTDDVDRLDSLQPQLLALLPPLIATMQTVKGLVQTTASTLSALVTQMDDMTRNATAMGQALDGSKNDDSFFLPPEAFDNPDFKRGLTLFLSPDGKSARFIITHKGDPATAEGISHIDPILLAASEAVKGTPLADANLYLAGTASIYKDMREGTTYDLLIAVVASLCLIFMVMLAITRSVVAAAVIVGTVTLSLGSAFGMSVLVWQHILHMPLHWLVLPMAVIVMLAVGSDYNLLLVARFQEEIGAGLRTGMIRSMASTGRVVTIAGLVFAFTMGSMVTSDLRVVGQVGTTIMIGLLFDTLVVRSFMMPAIAALLGRWFWWPRRVHTHAIPQPAPQRVEPVRSAQLV</sequence>
<feature type="transmembrane region" description="Helical" evidence="7">
    <location>
        <begin position="289"/>
        <end position="313"/>
    </location>
</feature>
<dbReference type="FunFam" id="1.20.1640.10:FF:000018">
    <property type="entry name" value="Transmembrane transport protein MmpL10"/>
    <property type="match status" value="1"/>
</dbReference>
<gene>
    <name evidence="9" type="ORF">BST12_06045</name>
</gene>
<feature type="domain" description="Membrane transport protein MMPL" evidence="8">
    <location>
        <begin position="55"/>
        <end position="384"/>
    </location>
</feature>
<feature type="transmembrane region" description="Helical" evidence="7">
    <location>
        <begin position="199"/>
        <end position="215"/>
    </location>
</feature>
<dbReference type="PANTHER" id="PTHR33406">
    <property type="entry name" value="MEMBRANE PROTEIN MJ1562-RELATED"/>
    <property type="match status" value="1"/>
</dbReference>
<protein>
    <recommendedName>
        <fullName evidence="8">Membrane transport protein MMPL domain-containing protein</fullName>
    </recommendedName>
</protein>
<evidence type="ECO:0000256" key="6">
    <source>
        <dbReference type="ARBA" id="ARBA00023136"/>
    </source>
</evidence>
<dbReference type="InterPro" id="IPR004869">
    <property type="entry name" value="MMPL_dom"/>
</dbReference>
<feature type="transmembrane region" description="Helical" evidence="7">
    <location>
        <begin position="901"/>
        <end position="924"/>
    </location>
</feature>
<dbReference type="EMBL" id="MVHE01000005">
    <property type="protein sequence ID" value="ORA24327.1"/>
    <property type="molecule type" value="Genomic_DNA"/>
</dbReference>
<dbReference type="SUPFAM" id="SSF82866">
    <property type="entry name" value="Multidrug efflux transporter AcrB transmembrane domain"/>
    <property type="match status" value="2"/>
</dbReference>
<comment type="caution">
    <text evidence="9">The sequence shown here is derived from an EMBL/GenBank/DDBJ whole genome shotgun (WGS) entry which is preliminary data.</text>
</comment>
<keyword evidence="6 7" id="KW-0472">Membrane</keyword>
<evidence type="ECO:0000313" key="9">
    <source>
        <dbReference type="EMBL" id="ORA24327.1"/>
    </source>
</evidence>
<name>A0A1X0A2M4_MYCAN</name>
<evidence type="ECO:0000256" key="4">
    <source>
        <dbReference type="ARBA" id="ARBA00022692"/>
    </source>
</evidence>
<keyword evidence="5 7" id="KW-1133">Transmembrane helix</keyword>
<dbReference type="RefSeq" id="WP_083112094.1">
    <property type="nucleotide sequence ID" value="NZ_JACKTS010000031.1"/>
</dbReference>
<evidence type="ECO:0000256" key="7">
    <source>
        <dbReference type="SAM" id="Phobius"/>
    </source>
</evidence>
<dbReference type="Gene3D" id="1.20.1640.10">
    <property type="entry name" value="Multidrug efflux transporter AcrB transmembrane domain"/>
    <property type="match status" value="2"/>
</dbReference>
<dbReference type="FunFam" id="1.20.1640.10:FF:000020">
    <property type="entry name" value="Transmembrane transport protein MmpL10"/>
    <property type="match status" value="1"/>
</dbReference>
<dbReference type="Pfam" id="PF03176">
    <property type="entry name" value="MMPL"/>
    <property type="match status" value="2"/>
</dbReference>
<comment type="similarity">
    <text evidence="2">Belongs to the resistance-nodulation-cell division (RND) (TC 2.A.6) family. MmpL subfamily.</text>
</comment>
<feature type="transmembrane region" description="Helical" evidence="7">
    <location>
        <begin position="380"/>
        <end position="399"/>
    </location>
</feature>
<feature type="transmembrane region" description="Helical" evidence="7">
    <location>
        <begin position="826"/>
        <end position="847"/>
    </location>
</feature>
<comment type="subcellular location">
    <subcellularLocation>
        <location evidence="1">Cell membrane</location>
        <topology evidence="1">Multi-pass membrane protein</topology>
    </subcellularLocation>
</comment>
<dbReference type="GO" id="GO:0005886">
    <property type="term" value="C:plasma membrane"/>
    <property type="evidence" value="ECO:0007669"/>
    <property type="project" value="UniProtKB-SubCell"/>
</dbReference>